<dbReference type="GO" id="GO:0015288">
    <property type="term" value="F:porin activity"/>
    <property type="evidence" value="ECO:0007669"/>
    <property type="project" value="TreeGrafter"/>
</dbReference>
<dbReference type="InterPro" id="IPR051906">
    <property type="entry name" value="TolC-like"/>
</dbReference>
<reference evidence="9 10" key="1">
    <citation type="submission" date="2016-11" db="EMBL/GenBank/DDBJ databases">
        <authorList>
            <person name="Jaros S."/>
            <person name="Januszkiewicz K."/>
            <person name="Wedrychowicz H."/>
        </authorList>
    </citation>
    <scope>NUCLEOTIDE SEQUENCE [LARGE SCALE GENOMIC DNA]</scope>
    <source>
        <strain evidence="9 10">DSM 29589</strain>
    </source>
</reference>
<evidence type="ECO:0000256" key="8">
    <source>
        <dbReference type="SAM" id="Coils"/>
    </source>
</evidence>
<keyword evidence="7" id="KW-0998">Cell outer membrane</keyword>
<dbReference type="GO" id="GO:1990281">
    <property type="term" value="C:efflux pump complex"/>
    <property type="evidence" value="ECO:0007669"/>
    <property type="project" value="TreeGrafter"/>
</dbReference>
<keyword evidence="4" id="KW-1134">Transmembrane beta strand</keyword>
<organism evidence="9 10">
    <name type="scientific">Roseovarius pacificus</name>
    <dbReference type="NCBI Taxonomy" id="337701"/>
    <lineage>
        <taxon>Bacteria</taxon>
        <taxon>Pseudomonadati</taxon>
        <taxon>Pseudomonadota</taxon>
        <taxon>Alphaproteobacteria</taxon>
        <taxon>Rhodobacterales</taxon>
        <taxon>Roseobacteraceae</taxon>
        <taxon>Roseovarius</taxon>
    </lineage>
</organism>
<name>A0A1M7JTL3_9RHOB</name>
<accession>A0A1M7JTL3</accession>
<dbReference type="STRING" id="337701.SAMN05444398_12218"/>
<gene>
    <name evidence="9" type="ORF">SAMN05444398_12218</name>
</gene>
<dbReference type="EMBL" id="FRBR01000022">
    <property type="protein sequence ID" value="SHM56261.1"/>
    <property type="molecule type" value="Genomic_DNA"/>
</dbReference>
<evidence type="ECO:0000256" key="1">
    <source>
        <dbReference type="ARBA" id="ARBA00004442"/>
    </source>
</evidence>
<dbReference type="PANTHER" id="PTHR30026:SF22">
    <property type="entry name" value="OUTER MEMBRANE EFFLUX PROTEIN"/>
    <property type="match status" value="1"/>
</dbReference>
<dbReference type="InterPro" id="IPR003423">
    <property type="entry name" value="OMP_efflux"/>
</dbReference>
<keyword evidence="6" id="KW-0472">Membrane</keyword>
<keyword evidence="10" id="KW-1185">Reference proteome</keyword>
<dbReference type="GO" id="GO:0015562">
    <property type="term" value="F:efflux transmembrane transporter activity"/>
    <property type="evidence" value="ECO:0007669"/>
    <property type="project" value="InterPro"/>
</dbReference>
<feature type="coiled-coil region" evidence="8">
    <location>
        <begin position="194"/>
        <end position="221"/>
    </location>
</feature>
<keyword evidence="3" id="KW-0813">Transport</keyword>
<protein>
    <submittedName>
        <fullName evidence="9">Outer membrane protein, adhesin transport system</fullName>
    </submittedName>
</protein>
<evidence type="ECO:0000256" key="6">
    <source>
        <dbReference type="ARBA" id="ARBA00023136"/>
    </source>
</evidence>
<evidence type="ECO:0000256" key="5">
    <source>
        <dbReference type="ARBA" id="ARBA00022692"/>
    </source>
</evidence>
<dbReference type="GO" id="GO:0009279">
    <property type="term" value="C:cell outer membrane"/>
    <property type="evidence" value="ECO:0007669"/>
    <property type="project" value="UniProtKB-SubCell"/>
</dbReference>
<dbReference type="Gene3D" id="1.20.1600.10">
    <property type="entry name" value="Outer membrane efflux proteins (OEP)"/>
    <property type="match status" value="1"/>
</dbReference>
<dbReference type="SUPFAM" id="SSF56954">
    <property type="entry name" value="Outer membrane efflux proteins (OEP)"/>
    <property type="match status" value="1"/>
</dbReference>
<evidence type="ECO:0000313" key="9">
    <source>
        <dbReference type="EMBL" id="SHM56261.1"/>
    </source>
</evidence>
<keyword evidence="5" id="KW-0812">Transmembrane</keyword>
<dbReference type="Pfam" id="PF02321">
    <property type="entry name" value="OEP"/>
    <property type="match status" value="2"/>
</dbReference>
<evidence type="ECO:0000256" key="7">
    <source>
        <dbReference type="ARBA" id="ARBA00023237"/>
    </source>
</evidence>
<dbReference type="Proteomes" id="UP000183974">
    <property type="component" value="Unassembled WGS sequence"/>
</dbReference>
<evidence type="ECO:0000256" key="4">
    <source>
        <dbReference type="ARBA" id="ARBA00022452"/>
    </source>
</evidence>
<comment type="subcellular location">
    <subcellularLocation>
        <location evidence="1">Cell outer membrane</location>
    </subcellularLocation>
</comment>
<comment type="similarity">
    <text evidence="2">Belongs to the outer membrane factor (OMF) (TC 1.B.17) family.</text>
</comment>
<evidence type="ECO:0000256" key="3">
    <source>
        <dbReference type="ARBA" id="ARBA00022448"/>
    </source>
</evidence>
<dbReference type="AlphaFoldDB" id="A0A1M7JTL3"/>
<proteinExistence type="inferred from homology"/>
<evidence type="ECO:0000256" key="2">
    <source>
        <dbReference type="ARBA" id="ARBA00007613"/>
    </source>
</evidence>
<keyword evidence="8" id="KW-0175">Coiled coil</keyword>
<dbReference type="PANTHER" id="PTHR30026">
    <property type="entry name" value="OUTER MEMBRANE PROTEIN TOLC"/>
    <property type="match status" value="1"/>
</dbReference>
<evidence type="ECO:0000313" key="10">
    <source>
        <dbReference type="Proteomes" id="UP000183974"/>
    </source>
</evidence>
<sequence>MFRFGLRSMSFLSADSVAVRVRYSLRTAWGLALSSLLFLALATSARAQMSLQEAVLLATKNDPGIEALRQEVAIKTVDIDAARDAYFPAISLSGETSTTDSDGPGVVLSVTQLLFDWGKTRAEIKQASQVRVQAISDLKMAIESLTFEIAGFFLDVEVLDRKIAYTREYMMFARRLAGQAEDRALGGVGDNSEVARARLEIARADEQMSQLLANRQIALAQLEYLVGLSLGDVRMPPTIRFSQHYAAVEKIRAAIRISPEYTSARASVDEAEAGIDTAKAQRFPTINLQAQGRADLNGGDTQTALGISAGVDLNSRGFGQRQIQSARLRLEGAKASLRGVERELLNTTGTALERLQLLRQSEMSKASQLVEAEKVLSSYEEQFIAGRRELLDLLTTGRDLYDAQIDEIDTYDERKRTEYESARRLGVLGTMLSAGAVGQ</sequence>